<proteinExistence type="predicted"/>
<organism evidence="2 3">
    <name type="scientific">Suillus luteus UH-Slu-Lm8-n1</name>
    <dbReference type="NCBI Taxonomy" id="930992"/>
    <lineage>
        <taxon>Eukaryota</taxon>
        <taxon>Fungi</taxon>
        <taxon>Dikarya</taxon>
        <taxon>Basidiomycota</taxon>
        <taxon>Agaricomycotina</taxon>
        <taxon>Agaricomycetes</taxon>
        <taxon>Agaricomycetidae</taxon>
        <taxon>Boletales</taxon>
        <taxon>Suillineae</taxon>
        <taxon>Suillaceae</taxon>
        <taxon>Suillus</taxon>
    </lineage>
</organism>
<reference evidence="2 3" key="1">
    <citation type="submission" date="2014-04" db="EMBL/GenBank/DDBJ databases">
        <authorList>
            <consortium name="DOE Joint Genome Institute"/>
            <person name="Kuo A."/>
            <person name="Ruytinx J."/>
            <person name="Rineau F."/>
            <person name="Colpaert J."/>
            <person name="Kohler A."/>
            <person name="Nagy L.G."/>
            <person name="Floudas D."/>
            <person name="Copeland A."/>
            <person name="Barry K.W."/>
            <person name="Cichocki N."/>
            <person name="Veneault-Fourrey C."/>
            <person name="LaButti K."/>
            <person name="Lindquist E.A."/>
            <person name="Lipzen A."/>
            <person name="Lundell T."/>
            <person name="Morin E."/>
            <person name="Murat C."/>
            <person name="Sun H."/>
            <person name="Tunlid A."/>
            <person name="Henrissat B."/>
            <person name="Grigoriev I.V."/>
            <person name="Hibbett D.S."/>
            <person name="Martin F."/>
            <person name="Nordberg H.P."/>
            <person name="Cantor M.N."/>
            <person name="Hua S.X."/>
        </authorList>
    </citation>
    <scope>NUCLEOTIDE SEQUENCE [LARGE SCALE GENOMIC DNA]</scope>
    <source>
        <strain evidence="2 3">UH-Slu-Lm8-n1</strain>
    </source>
</reference>
<dbReference type="OrthoDB" id="3217075at2759"/>
<dbReference type="AlphaFoldDB" id="A0A0D0A7Q0"/>
<name>A0A0D0A7Q0_9AGAM</name>
<feature type="compositionally biased region" description="Acidic residues" evidence="1">
    <location>
        <begin position="137"/>
        <end position="155"/>
    </location>
</feature>
<keyword evidence="3" id="KW-1185">Reference proteome</keyword>
<evidence type="ECO:0000256" key="1">
    <source>
        <dbReference type="SAM" id="MobiDB-lite"/>
    </source>
</evidence>
<dbReference type="EMBL" id="KN835438">
    <property type="protein sequence ID" value="KIK37651.1"/>
    <property type="molecule type" value="Genomic_DNA"/>
</dbReference>
<sequence>MPTGGPNKEQSRPRGQPESCEFITRALSTFSLTVSSLVSYHLGFLRTSSRPFYTMLSSGYAEQQSYAQQQAAMAMNTLLPTPPSSPPRVGLHPVESTITLLENLVAFYHQERMWVYRTRAQLEMTLQERDASAAAAADEEEEMEKEEPDSAEETSETSKWMKRKKAFGLKLEGIATTRGMPRGGIVKQRVPPPMLPAFVHSNQTGGQPVLGSNGREPGVEILEMFERMMQARMESCERVTRMVRNASGTGSPGYSPPNGPVYGQSSSFFIGA</sequence>
<evidence type="ECO:0000313" key="2">
    <source>
        <dbReference type="EMBL" id="KIK37651.1"/>
    </source>
</evidence>
<accession>A0A0D0A7Q0</accession>
<feature type="region of interest" description="Disordered" evidence="1">
    <location>
        <begin position="128"/>
        <end position="161"/>
    </location>
</feature>
<dbReference type="InParanoid" id="A0A0D0A7Q0"/>
<evidence type="ECO:0000313" key="3">
    <source>
        <dbReference type="Proteomes" id="UP000054485"/>
    </source>
</evidence>
<protein>
    <submittedName>
        <fullName evidence="2">Uncharacterized protein</fullName>
    </submittedName>
</protein>
<dbReference type="HOGENOM" id="CLU_1023687_0_0_1"/>
<dbReference type="Proteomes" id="UP000054485">
    <property type="component" value="Unassembled WGS sequence"/>
</dbReference>
<reference evidence="3" key="2">
    <citation type="submission" date="2015-01" db="EMBL/GenBank/DDBJ databases">
        <title>Evolutionary Origins and Diversification of the Mycorrhizal Mutualists.</title>
        <authorList>
            <consortium name="DOE Joint Genome Institute"/>
            <consortium name="Mycorrhizal Genomics Consortium"/>
            <person name="Kohler A."/>
            <person name="Kuo A."/>
            <person name="Nagy L.G."/>
            <person name="Floudas D."/>
            <person name="Copeland A."/>
            <person name="Barry K.W."/>
            <person name="Cichocki N."/>
            <person name="Veneault-Fourrey C."/>
            <person name="LaButti K."/>
            <person name="Lindquist E.A."/>
            <person name="Lipzen A."/>
            <person name="Lundell T."/>
            <person name="Morin E."/>
            <person name="Murat C."/>
            <person name="Riley R."/>
            <person name="Ohm R."/>
            <person name="Sun H."/>
            <person name="Tunlid A."/>
            <person name="Henrissat B."/>
            <person name="Grigoriev I.V."/>
            <person name="Hibbett D.S."/>
            <person name="Martin F."/>
        </authorList>
    </citation>
    <scope>NUCLEOTIDE SEQUENCE [LARGE SCALE GENOMIC DNA]</scope>
    <source>
        <strain evidence="3">UH-Slu-Lm8-n1</strain>
    </source>
</reference>
<gene>
    <name evidence="2" type="ORF">CY34DRAFT_15567</name>
</gene>